<feature type="compositionally biased region" description="Gly residues" evidence="3">
    <location>
        <begin position="95"/>
        <end position="105"/>
    </location>
</feature>
<keyword evidence="2" id="KW-0687">Ribonucleoprotein</keyword>
<evidence type="ECO:0000256" key="2">
    <source>
        <dbReference type="ARBA" id="ARBA00023274"/>
    </source>
</evidence>
<dbReference type="AlphaFoldDB" id="A0A843WWJ2"/>
<feature type="region of interest" description="Disordered" evidence="3">
    <location>
        <begin position="66"/>
        <end position="118"/>
    </location>
</feature>
<dbReference type="GO" id="GO:1990904">
    <property type="term" value="C:ribonucleoprotein complex"/>
    <property type="evidence" value="ECO:0007669"/>
    <property type="project" value="UniProtKB-KW"/>
</dbReference>
<proteinExistence type="predicted"/>
<evidence type="ECO:0000256" key="3">
    <source>
        <dbReference type="SAM" id="MobiDB-lite"/>
    </source>
</evidence>
<dbReference type="Proteomes" id="UP000652761">
    <property type="component" value="Unassembled WGS sequence"/>
</dbReference>
<dbReference type="SUPFAM" id="SSF52080">
    <property type="entry name" value="Ribosomal proteins L15p and L18e"/>
    <property type="match status" value="1"/>
</dbReference>
<gene>
    <name evidence="4" type="ORF">Taro_045235</name>
</gene>
<reference evidence="4" key="1">
    <citation type="submission" date="2017-07" db="EMBL/GenBank/DDBJ databases">
        <title>Taro Niue Genome Assembly and Annotation.</title>
        <authorList>
            <person name="Atibalentja N."/>
            <person name="Keating K."/>
            <person name="Fields C.J."/>
        </authorList>
    </citation>
    <scope>NUCLEOTIDE SEQUENCE</scope>
    <source>
        <strain evidence="4">Niue_2</strain>
        <tissue evidence="4">Leaf</tissue>
    </source>
</reference>
<name>A0A843WWJ2_COLES</name>
<protein>
    <submittedName>
        <fullName evidence="4">Uncharacterized protein</fullName>
    </submittedName>
</protein>
<accession>A0A843WWJ2</accession>
<organism evidence="4 5">
    <name type="scientific">Colocasia esculenta</name>
    <name type="common">Wild taro</name>
    <name type="synonym">Arum esculentum</name>
    <dbReference type="NCBI Taxonomy" id="4460"/>
    <lineage>
        <taxon>Eukaryota</taxon>
        <taxon>Viridiplantae</taxon>
        <taxon>Streptophyta</taxon>
        <taxon>Embryophyta</taxon>
        <taxon>Tracheophyta</taxon>
        <taxon>Spermatophyta</taxon>
        <taxon>Magnoliopsida</taxon>
        <taxon>Liliopsida</taxon>
        <taxon>Araceae</taxon>
        <taxon>Aroideae</taxon>
        <taxon>Colocasieae</taxon>
        <taxon>Colocasia</taxon>
    </lineage>
</organism>
<dbReference type="InterPro" id="IPR036227">
    <property type="entry name" value="Ribosomal_uL15/eL18_sf"/>
</dbReference>
<sequence>MAAQLTFPCSTPATAALQLPSQVKVHFRQPPPPHSVPSSAALGLRLVQRRPVVPFRASAAISAPVASSSSPAGRFRLNNNLAPQPGSRKKRGYAAGQGGSCGFGMRGQKSRSGPGRRA</sequence>
<evidence type="ECO:0000313" key="5">
    <source>
        <dbReference type="Proteomes" id="UP000652761"/>
    </source>
</evidence>
<keyword evidence="1" id="KW-0689">Ribosomal protein</keyword>
<evidence type="ECO:0000313" key="4">
    <source>
        <dbReference type="EMBL" id="MQM12316.1"/>
    </source>
</evidence>
<dbReference type="GO" id="GO:0005840">
    <property type="term" value="C:ribosome"/>
    <property type="evidence" value="ECO:0007669"/>
    <property type="project" value="UniProtKB-KW"/>
</dbReference>
<dbReference type="EMBL" id="NMUH01005269">
    <property type="protein sequence ID" value="MQM12316.1"/>
    <property type="molecule type" value="Genomic_DNA"/>
</dbReference>
<keyword evidence="5" id="KW-1185">Reference proteome</keyword>
<evidence type="ECO:0000256" key="1">
    <source>
        <dbReference type="ARBA" id="ARBA00022980"/>
    </source>
</evidence>
<comment type="caution">
    <text evidence="4">The sequence shown here is derived from an EMBL/GenBank/DDBJ whole genome shotgun (WGS) entry which is preliminary data.</text>
</comment>
<dbReference type="OrthoDB" id="361383at2759"/>